<dbReference type="PROSITE" id="PS00216">
    <property type="entry name" value="SUGAR_TRANSPORT_1"/>
    <property type="match status" value="1"/>
</dbReference>
<dbReference type="Gene3D" id="1.20.1250.20">
    <property type="entry name" value="MFS general substrate transporter like domains"/>
    <property type="match status" value="1"/>
</dbReference>
<dbReference type="Pfam" id="PF07690">
    <property type="entry name" value="MFS_1"/>
    <property type="match status" value="1"/>
</dbReference>
<feature type="transmembrane region" description="Helical" evidence="5">
    <location>
        <begin position="259"/>
        <end position="278"/>
    </location>
</feature>
<dbReference type="EMBL" id="BAAAPC010000003">
    <property type="protein sequence ID" value="GAA1985888.1"/>
    <property type="molecule type" value="Genomic_DNA"/>
</dbReference>
<dbReference type="PANTHER" id="PTHR23530:SF1">
    <property type="entry name" value="PERMEASE, MAJOR FACILITATOR SUPERFAMILY-RELATED"/>
    <property type="match status" value="1"/>
</dbReference>
<comment type="caution">
    <text evidence="7">The sequence shown here is derived from an EMBL/GenBank/DDBJ whole genome shotgun (WGS) entry which is preliminary data.</text>
</comment>
<evidence type="ECO:0000256" key="1">
    <source>
        <dbReference type="ARBA" id="ARBA00004651"/>
    </source>
</evidence>
<evidence type="ECO:0000256" key="2">
    <source>
        <dbReference type="ARBA" id="ARBA00022692"/>
    </source>
</evidence>
<feature type="transmembrane region" description="Helical" evidence="5">
    <location>
        <begin position="377"/>
        <end position="400"/>
    </location>
</feature>
<feature type="transmembrane region" description="Helical" evidence="5">
    <location>
        <begin position="290"/>
        <end position="308"/>
    </location>
</feature>
<comment type="subcellular location">
    <subcellularLocation>
        <location evidence="1">Cell membrane</location>
        <topology evidence="1">Multi-pass membrane protein</topology>
    </subcellularLocation>
</comment>
<organism evidence="7 8">
    <name type="scientific">Nocardiopsis rhodophaea</name>
    <dbReference type="NCBI Taxonomy" id="280238"/>
    <lineage>
        <taxon>Bacteria</taxon>
        <taxon>Bacillati</taxon>
        <taxon>Actinomycetota</taxon>
        <taxon>Actinomycetes</taxon>
        <taxon>Streptosporangiales</taxon>
        <taxon>Nocardiopsidaceae</taxon>
        <taxon>Nocardiopsis</taxon>
    </lineage>
</organism>
<gene>
    <name evidence="7" type="ORF">GCM10009799_09180</name>
</gene>
<feature type="transmembrane region" description="Helical" evidence="5">
    <location>
        <begin position="314"/>
        <end position="331"/>
    </location>
</feature>
<dbReference type="PANTHER" id="PTHR23530">
    <property type="entry name" value="TRANSPORT PROTEIN-RELATED"/>
    <property type="match status" value="1"/>
</dbReference>
<dbReference type="PROSITE" id="PS50850">
    <property type="entry name" value="MFS"/>
    <property type="match status" value="1"/>
</dbReference>
<keyword evidence="3 5" id="KW-1133">Transmembrane helix</keyword>
<evidence type="ECO:0000256" key="4">
    <source>
        <dbReference type="ARBA" id="ARBA00023136"/>
    </source>
</evidence>
<dbReference type="RefSeq" id="WP_344104506.1">
    <property type="nucleotide sequence ID" value="NZ_BAAAPC010000003.1"/>
</dbReference>
<name>A0ABN2SGZ5_9ACTN</name>
<keyword evidence="8" id="KW-1185">Reference proteome</keyword>
<reference evidence="7 8" key="1">
    <citation type="journal article" date="2019" name="Int. J. Syst. Evol. Microbiol.">
        <title>The Global Catalogue of Microorganisms (GCM) 10K type strain sequencing project: providing services to taxonomists for standard genome sequencing and annotation.</title>
        <authorList>
            <consortium name="The Broad Institute Genomics Platform"/>
            <consortium name="The Broad Institute Genome Sequencing Center for Infectious Disease"/>
            <person name="Wu L."/>
            <person name="Ma J."/>
        </authorList>
    </citation>
    <scope>NUCLEOTIDE SEQUENCE [LARGE SCALE GENOMIC DNA]</scope>
    <source>
        <strain evidence="7 8">JCM 15313</strain>
    </source>
</reference>
<sequence length="420" mass="44264">MSERARDDRAARGTGGAAHRGNIAKVQLYQALTNFSLFMPVWIVFLQTERGLTLTQITVMMGLSWVLMALAEVPTGVLADAVGRRFTLLVGTATVAAGIAMMALVPSYWGVMAGYLAWSVGMALQSGSDMALQYDSLRADGREDAYPAVAGRSYALIQLAQGVASVVGGWAAALSLGLPLLLTSVLTLLGLGAVLALKEPPRGASERRPYLETLRSAVALVREQPDLRYLIFYSALVSACAWNVVFLLFQPFAMDHHIAVAWIGALFLVLRLAGVAGSQTGPYMARGRPLGWSLLGGPLLFCAALVAIAFSGSWILGFGCMLLIGFIQGALRPVLSDRLNQRAPTATRATLLSLQSLVRTLATALLQPLLGWSSDQWGLGTAFLLLAGVVAVAVPLRLLWRRVAPASASAGAAGSGEAGG</sequence>
<evidence type="ECO:0000313" key="8">
    <source>
        <dbReference type="Proteomes" id="UP001501585"/>
    </source>
</evidence>
<feature type="transmembrane region" description="Helical" evidence="5">
    <location>
        <begin position="351"/>
        <end position="371"/>
    </location>
</feature>
<keyword evidence="2 5" id="KW-0812">Transmembrane</keyword>
<feature type="transmembrane region" description="Helical" evidence="5">
    <location>
        <begin position="28"/>
        <end position="45"/>
    </location>
</feature>
<keyword evidence="4 5" id="KW-0472">Membrane</keyword>
<accession>A0ABN2SGZ5</accession>
<evidence type="ECO:0000256" key="3">
    <source>
        <dbReference type="ARBA" id="ARBA00022989"/>
    </source>
</evidence>
<evidence type="ECO:0000259" key="6">
    <source>
        <dbReference type="PROSITE" id="PS50850"/>
    </source>
</evidence>
<feature type="transmembrane region" description="Helical" evidence="5">
    <location>
        <begin position="86"/>
        <end position="109"/>
    </location>
</feature>
<feature type="transmembrane region" description="Helical" evidence="5">
    <location>
        <begin position="178"/>
        <end position="197"/>
    </location>
</feature>
<dbReference type="InterPro" id="IPR011701">
    <property type="entry name" value="MFS"/>
</dbReference>
<feature type="transmembrane region" description="Helical" evidence="5">
    <location>
        <begin position="57"/>
        <end position="79"/>
    </location>
</feature>
<dbReference type="SUPFAM" id="SSF103473">
    <property type="entry name" value="MFS general substrate transporter"/>
    <property type="match status" value="1"/>
</dbReference>
<proteinExistence type="predicted"/>
<protein>
    <submittedName>
        <fullName evidence="7">MFS transporter</fullName>
    </submittedName>
</protein>
<dbReference type="InterPro" id="IPR020846">
    <property type="entry name" value="MFS_dom"/>
</dbReference>
<evidence type="ECO:0000256" key="5">
    <source>
        <dbReference type="SAM" id="Phobius"/>
    </source>
</evidence>
<feature type="domain" description="Major facilitator superfamily (MFS) profile" evidence="6">
    <location>
        <begin position="1"/>
        <end position="405"/>
    </location>
</feature>
<dbReference type="Proteomes" id="UP001501585">
    <property type="component" value="Unassembled WGS sequence"/>
</dbReference>
<evidence type="ECO:0000313" key="7">
    <source>
        <dbReference type="EMBL" id="GAA1985888.1"/>
    </source>
</evidence>
<feature type="transmembrane region" description="Helical" evidence="5">
    <location>
        <begin position="230"/>
        <end position="253"/>
    </location>
</feature>
<dbReference type="InterPro" id="IPR053160">
    <property type="entry name" value="MFS_DHA3_Transporter"/>
</dbReference>
<dbReference type="InterPro" id="IPR036259">
    <property type="entry name" value="MFS_trans_sf"/>
</dbReference>
<dbReference type="InterPro" id="IPR005829">
    <property type="entry name" value="Sugar_transporter_CS"/>
</dbReference>